<evidence type="ECO:0000256" key="2">
    <source>
        <dbReference type="ARBA" id="ARBA00022692"/>
    </source>
</evidence>
<proteinExistence type="predicted"/>
<protein>
    <submittedName>
        <fullName evidence="7">SLAM family member 5-like protein</fullName>
    </submittedName>
</protein>
<dbReference type="PANTHER" id="PTHR15549:SF26">
    <property type="entry name" value="AXIAL BUDDING PATTERN PROTEIN 2-RELATED"/>
    <property type="match status" value="1"/>
</dbReference>
<keyword evidence="8" id="KW-1185">Reference proteome</keyword>
<sequence length="399" mass="43003">MVGKVTDKTLTTSKELQTSQVLVCVSGVCAPKDDEKMKRNPVKEGESGLSSVAVAGICVGAAAVLVLLFIAGVIYYHKCRRARQNGTEPRTQNINQENGPTHLSVDQAVSGSPSAANGMLLEGHESAATSSGLSPAVVTGICVVVLLIASVPAAVFIYQKRRARRKETENNHDKTSQVLVCVSGVCAPKDDEKMKRNPVKEGESGLSSVAVAGICVGAAAVLVLLFIAGVIYYHKCRRARQNGTEPRTQNINQENGPTHLSVDQAVSGSPSAANGMLLEGHESAATSSGLSPAVVTGICVVVLLIASVPAAVFIYQKRRARRKVLLFLYVRRRVIKKMNSVVLWKLYVLIVLVETCTEEITYTDQVFYKRNAQKWNIKEEDRVDYAPISITEREADPAV</sequence>
<dbReference type="Proteomes" id="UP000290572">
    <property type="component" value="Unassembled WGS sequence"/>
</dbReference>
<accession>A0A498MFU7</accession>
<dbReference type="GO" id="GO:0016020">
    <property type="term" value="C:membrane"/>
    <property type="evidence" value="ECO:0007669"/>
    <property type="project" value="UniProtKB-SubCell"/>
</dbReference>
<dbReference type="EMBL" id="QBIY01012738">
    <property type="protein sequence ID" value="RXN17846.1"/>
    <property type="molecule type" value="Genomic_DNA"/>
</dbReference>
<evidence type="ECO:0000256" key="1">
    <source>
        <dbReference type="ARBA" id="ARBA00004167"/>
    </source>
</evidence>
<keyword evidence="4 6" id="KW-0472">Membrane</keyword>
<feature type="transmembrane region" description="Helical" evidence="6">
    <location>
        <begin position="48"/>
        <end position="76"/>
    </location>
</feature>
<feature type="region of interest" description="Disordered" evidence="5">
    <location>
        <begin position="85"/>
        <end position="111"/>
    </location>
</feature>
<feature type="transmembrane region" description="Helical" evidence="6">
    <location>
        <begin position="136"/>
        <end position="158"/>
    </location>
</feature>
<keyword evidence="2 6" id="KW-0812">Transmembrane</keyword>
<feature type="transmembrane region" description="Helical" evidence="6">
    <location>
        <begin position="205"/>
        <end position="233"/>
    </location>
</feature>
<feature type="compositionally biased region" description="Polar residues" evidence="5">
    <location>
        <begin position="85"/>
        <end position="101"/>
    </location>
</feature>
<comment type="caution">
    <text evidence="7">The sequence shown here is derived from an EMBL/GenBank/DDBJ whole genome shotgun (WGS) entry which is preliminary data.</text>
</comment>
<keyword evidence="3 6" id="KW-1133">Transmembrane helix</keyword>
<reference evidence="7 8" key="1">
    <citation type="submission" date="2018-03" db="EMBL/GenBank/DDBJ databases">
        <title>Draft genome sequence of Rohu Carp (Labeo rohita).</title>
        <authorList>
            <person name="Das P."/>
            <person name="Kushwaha B."/>
            <person name="Joshi C.G."/>
            <person name="Kumar D."/>
            <person name="Nagpure N.S."/>
            <person name="Sahoo L."/>
            <person name="Das S.P."/>
            <person name="Bit A."/>
            <person name="Patnaik S."/>
            <person name="Meher P.K."/>
            <person name="Jayasankar P."/>
            <person name="Koringa P.G."/>
            <person name="Patel N.V."/>
            <person name="Hinsu A.T."/>
            <person name="Kumar R."/>
            <person name="Pandey M."/>
            <person name="Agarwal S."/>
            <person name="Srivastava S."/>
            <person name="Singh M."/>
            <person name="Iquebal M.A."/>
            <person name="Jaiswal S."/>
            <person name="Angadi U.B."/>
            <person name="Kumar N."/>
            <person name="Raza M."/>
            <person name="Shah T.M."/>
            <person name="Rai A."/>
            <person name="Jena J.K."/>
        </authorList>
    </citation>
    <scope>NUCLEOTIDE SEQUENCE [LARGE SCALE GENOMIC DNA]</scope>
    <source>
        <strain evidence="7">DASCIFA01</strain>
        <tissue evidence="7">Testis</tissue>
    </source>
</reference>
<evidence type="ECO:0000313" key="8">
    <source>
        <dbReference type="Proteomes" id="UP000290572"/>
    </source>
</evidence>
<feature type="region of interest" description="Disordered" evidence="5">
    <location>
        <begin position="242"/>
        <end position="268"/>
    </location>
</feature>
<evidence type="ECO:0000256" key="6">
    <source>
        <dbReference type="SAM" id="Phobius"/>
    </source>
</evidence>
<feature type="compositionally biased region" description="Polar residues" evidence="5">
    <location>
        <begin position="242"/>
        <end position="258"/>
    </location>
</feature>
<dbReference type="GO" id="GO:0071944">
    <property type="term" value="C:cell periphery"/>
    <property type="evidence" value="ECO:0007669"/>
    <property type="project" value="UniProtKB-ARBA"/>
</dbReference>
<evidence type="ECO:0000256" key="4">
    <source>
        <dbReference type="ARBA" id="ARBA00023136"/>
    </source>
</evidence>
<evidence type="ECO:0000256" key="5">
    <source>
        <dbReference type="SAM" id="MobiDB-lite"/>
    </source>
</evidence>
<evidence type="ECO:0000256" key="3">
    <source>
        <dbReference type="ARBA" id="ARBA00022989"/>
    </source>
</evidence>
<gene>
    <name evidence="7" type="ORF">ROHU_008003</name>
</gene>
<dbReference type="InterPro" id="IPR051694">
    <property type="entry name" value="Immunoregulatory_rcpt-like"/>
</dbReference>
<feature type="transmembrane region" description="Helical" evidence="6">
    <location>
        <begin position="293"/>
        <end position="315"/>
    </location>
</feature>
<comment type="subcellular location">
    <subcellularLocation>
        <location evidence="1">Membrane</location>
        <topology evidence="1">Single-pass membrane protein</topology>
    </subcellularLocation>
</comment>
<name>A0A498MFU7_LABRO</name>
<dbReference type="PANTHER" id="PTHR15549">
    <property type="entry name" value="PAIRED IMMUNOGLOBULIN-LIKE TYPE 2 RECEPTOR"/>
    <property type="match status" value="1"/>
</dbReference>
<organism evidence="7 8">
    <name type="scientific">Labeo rohita</name>
    <name type="common">Indian major carp</name>
    <name type="synonym">Cyprinus rohita</name>
    <dbReference type="NCBI Taxonomy" id="84645"/>
    <lineage>
        <taxon>Eukaryota</taxon>
        <taxon>Metazoa</taxon>
        <taxon>Chordata</taxon>
        <taxon>Craniata</taxon>
        <taxon>Vertebrata</taxon>
        <taxon>Euteleostomi</taxon>
        <taxon>Actinopterygii</taxon>
        <taxon>Neopterygii</taxon>
        <taxon>Teleostei</taxon>
        <taxon>Ostariophysi</taxon>
        <taxon>Cypriniformes</taxon>
        <taxon>Cyprinidae</taxon>
        <taxon>Labeoninae</taxon>
        <taxon>Labeonini</taxon>
        <taxon>Labeo</taxon>
    </lineage>
</organism>
<evidence type="ECO:0000313" key="7">
    <source>
        <dbReference type="EMBL" id="RXN17846.1"/>
    </source>
</evidence>
<dbReference type="AlphaFoldDB" id="A0A498MFU7"/>